<dbReference type="SUPFAM" id="SSF56112">
    <property type="entry name" value="Protein kinase-like (PK-like)"/>
    <property type="match status" value="1"/>
</dbReference>
<dbReference type="GO" id="GO:0016740">
    <property type="term" value="F:transferase activity"/>
    <property type="evidence" value="ECO:0007669"/>
    <property type="project" value="UniProtKB-KW"/>
</dbReference>
<dbReference type="AlphaFoldDB" id="A0A1M7HX90"/>
<evidence type="ECO:0000313" key="2">
    <source>
        <dbReference type="EMBL" id="SHM33142.1"/>
    </source>
</evidence>
<keyword evidence="2" id="KW-0808">Transferase</keyword>
<organism evidence="2 3">
    <name type="scientific">Roseovarius pacificus</name>
    <dbReference type="NCBI Taxonomy" id="337701"/>
    <lineage>
        <taxon>Bacteria</taxon>
        <taxon>Pseudomonadati</taxon>
        <taxon>Pseudomonadota</taxon>
        <taxon>Alphaproteobacteria</taxon>
        <taxon>Rhodobacterales</taxon>
        <taxon>Roseobacteraceae</taxon>
        <taxon>Roseovarius</taxon>
    </lineage>
</organism>
<gene>
    <name evidence="2" type="ORF">SAMN05444398_1148</name>
</gene>
<dbReference type="STRING" id="337701.SAMN05444398_1148"/>
<evidence type="ECO:0000259" key="1">
    <source>
        <dbReference type="Pfam" id="PF01636"/>
    </source>
</evidence>
<evidence type="ECO:0000313" key="3">
    <source>
        <dbReference type="Proteomes" id="UP000183974"/>
    </source>
</evidence>
<reference evidence="2 3" key="1">
    <citation type="submission" date="2016-11" db="EMBL/GenBank/DDBJ databases">
        <authorList>
            <person name="Jaros S."/>
            <person name="Januszkiewicz K."/>
            <person name="Wedrychowicz H."/>
        </authorList>
    </citation>
    <scope>NUCLEOTIDE SEQUENCE [LARGE SCALE GENOMIC DNA]</scope>
    <source>
        <strain evidence="2 3">DSM 29589</strain>
    </source>
</reference>
<dbReference type="InterPro" id="IPR002575">
    <property type="entry name" value="Aminoglycoside_PTrfase"/>
</dbReference>
<feature type="domain" description="Aminoglycoside phosphotransferase" evidence="1">
    <location>
        <begin position="21"/>
        <end position="241"/>
    </location>
</feature>
<accession>A0A1M7HX90</accession>
<dbReference type="Pfam" id="PF01636">
    <property type="entry name" value="APH"/>
    <property type="match status" value="1"/>
</dbReference>
<proteinExistence type="predicted"/>
<dbReference type="Gene3D" id="3.90.1200.10">
    <property type="match status" value="1"/>
</dbReference>
<protein>
    <submittedName>
        <fullName evidence="2">Phosphotransferase enzyme family protein</fullName>
    </submittedName>
</protein>
<keyword evidence="3" id="KW-1185">Reference proteome</keyword>
<dbReference type="EMBL" id="FRBR01000014">
    <property type="protein sequence ID" value="SHM33142.1"/>
    <property type="molecule type" value="Genomic_DNA"/>
</dbReference>
<dbReference type="InterPro" id="IPR011009">
    <property type="entry name" value="Kinase-like_dom_sf"/>
</dbReference>
<dbReference type="RefSeq" id="WP_188745029.1">
    <property type="nucleotide sequence ID" value="NZ_BMLR01000014.1"/>
</dbReference>
<sequence length="287" mass="30832">MIDSLRAALASHGSVAVEGRWHPLSGGRTNRLWQVTAPSGPPVVVKLYTGDPGNPLFPNDPQVERHVLRHLQGQGIAPRLLDFAETPLGPCLIYGHVAGTNWAGGAAIAARALHRVHAATPPANLRRSPDGSAALADQTRTILRLCSSHAARAAAALEPSCPSVAPSGQAVLLHGDPVPGNMVVSGNTACLIDWQCPSIGDPCEDLAVFLSPAMQLAYRGHPLKPVERAAFLASYAWPGMAERYRALAPWYHWRMLAYCLWRHEQGDAQARIAAQTEQQALITLMQE</sequence>
<dbReference type="Proteomes" id="UP000183974">
    <property type="component" value="Unassembled WGS sequence"/>
</dbReference>
<name>A0A1M7HX90_9RHOB</name>